<name>A0A072VRU7_MEDTR</name>
<evidence type="ECO:0000313" key="3">
    <source>
        <dbReference type="EnsemblPlants" id="KEH44376"/>
    </source>
</evidence>
<sequence length="206" mass="23360">MKAEGVEPDHLTWAVLARHYASAGLIEKTEAILKVTICGYAQRNFVSPLCNTGLKKIEEAEAVFGMMSIKWKLIAQNYLVLLKIYTRHKMLDKGEVEKADDVLQRALQQQNKKPLFTTYMTIMEPYAKRGDVHNAEKIFYCLRQANHISKISLFRALAQAYKNAKLPAYGISERMKADNQFPNKALAGQLALVDPFRKTPVSDLLD</sequence>
<dbReference type="GO" id="GO:0003677">
    <property type="term" value="F:DNA binding"/>
    <property type="evidence" value="ECO:0007669"/>
    <property type="project" value="UniProtKB-KW"/>
</dbReference>
<keyword evidence="4" id="KW-1185">Reference proteome</keyword>
<accession>A0A072VRU7</accession>
<dbReference type="STRING" id="3880.A0A072VRU7"/>
<dbReference type="EnsemblPlants" id="KEH44376">
    <property type="protein sequence ID" value="KEH44376"/>
    <property type="gene ID" value="MTR_1g112810"/>
</dbReference>
<keyword evidence="2" id="KW-0238">DNA-binding</keyword>
<protein>
    <submittedName>
        <fullName evidence="2">DNA-binding protein</fullName>
    </submittedName>
</protein>
<dbReference type="Gene3D" id="1.25.40.10">
    <property type="entry name" value="Tetratricopeptide repeat domain"/>
    <property type="match status" value="1"/>
</dbReference>
<organism evidence="2 4">
    <name type="scientific">Medicago truncatula</name>
    <name type="common">Barrel medic</name>
    <name type="synonym">Medicago tribuloides</name>
    <dbReference type="NCBI Taxonomy" id="3880"/>
    <lineage>
        <taxon>Eukaryota</taxon>
        <taxon>Viridiplantae</taxon>
        <taxon>Streptophyta</taxon>
        <taxon>Embryophyta</taxon>
        <taxon>Tracheophyta</taxon>
        <taxon>Spermatophyta</taxon>
        <taxon>Magnoliopsida</taxon>
        <taxon>eudicotyledons</taxon>
        <taxon>Gunneridae</taxon>
        <taxon>Pentapetalae</taxon>
        <taxon>rosids</taxon>
        <taxon>fabids</taxon>
        <taxon>Fabales</taxon>
        <taxon>Fabaceae</taxon>
        <taxon>Papilionoideae</taxon>
        <taxon>50 kb inversion clade</taxon>
        <taxon>NPAAA clade</taxon>
        <taxon>Hologalegina</taxon>
        <taxon>IRL clade</taxon>
        <taxon>Trifolieae</taxon>
        <taxon>Medicago</taxon>
    </lineage>
</organism>
<evidence type="ECO:0000256" key="1">
    <source>
        <dbReference type="ARBA" id="ARBA00007626"/>
    </source>
</evidence>
<comment type="similarity">
    <text evidence="1">Belongs to the PPR family. P subfamily.</text>
</comment>
<reference evidence="2 4" key="1">
    <citation type="journal article" date="2011" name="Nature">
        <title>The Medicago genome provides insight into the evolution of rhizobial symbioses.</title>
        <authorList>
            <person name="Young N.D."/>
            <person name="Debelle F."/>
            <person name="Oldroyd G.E."/>
            <person name="Geurts R."/>
            <person name="Cannon S.B."/>
            <person name="Udvardi M.K."/>
            <person name="Benedito V.A."/>
            <person name="Mayer K.F."/>
            <person name="Gouzy J."/>
            <person name="Schoof H."/>
            <person name="Van de Peer Y."/>
            <person name="Proost S."/>
            <person name="Cook D.R."/>
            <person name="Meyers B.C."/>
            <person name="Spannagl M."/>
            <person name="Cheung F."/>
            <person name="De Mita S."/>
            <person name="Krishnakumar V."/>
            <person name="Gundlach H."/>
            <person name="Zhou S."/>
            <person name="Mudge J."/>
            <person name="Bharti A.K."/>
            <person name="Murray J.D."/>
            <person name="Naoumkina M.A."/>
            <person name="Rosen B."/>
            <person name="Silverstein K.A."/>
            <person name="Tang H."/>
            <person name="Rombauts S."/>
            <person name="Zhao P.X."/>
            <person name="Zhou P."/>
            <person name="Barbe V."/>
            <person name="Bardou P."/>
            <person name="Bechner M."/>
            <person name="Bellec A."/>
            <person name="Berger A."/>
            <person name="Berges H."/>
            <person name="Bidwell S."/>
            <person name="Bisseling T."/>
            <person name="Choisne N."/>
            <person name="Couloux A."/>
            <person name="Denny R."/>
            <person name="Deshpande S."/>
            <person name="Dai X."/>
            <person name="Doyle J.J."/>
            <person name="Dudez A.M."/>
            <person name="Farmer A.D."/>
            <person name="Fouteau S."/>
            <person name="Franken C."/>
            <person name="Gibelin C."/>
            <person name="Gish J."/>
            <person name="Goldstein S."/>
            <person name="Gonzalez A.J."/>
            <person name="Green P.J."/>
            <person name="Hallab A."/>
            <person name="Hartog M."/>
            <person name="Hua A."/>
            <person name="Humphray S.J."/>
            <person name="Jeong D.H."/>
            <person name="Jing Y."/>
            <person name="Jocker A."/>
            <person name="Kenton S.M."/>
            <person name="Kim D.J."/>
            <person name="Klee K."/>
            <person name="Lai H."/>
            <person name="Lang C."/>
            <person name="Lin S."/>
            <person name="Macmil S.L."/>
            <person name="Magdelenat G."/>
            <person name="Matthews L."/>
            <person name="McCorrison J."/>
            <person name="Monaghan E.L."/>
            <person name="Mun J.H."/>
            <person name="Najar F.Z."/>
            <person name="Nicholson C."/>
            <person name="Noirot C."/>
            <person name="O'Bleness M."/>
            <person name="Paule C.R."/>
            <person name="Poulain J."/>
            <person name="Prion F."/>
            <person name="Qin B."/>
            <person name="Qu C."/>
            <person name="Retzel E.F."/>
            <person name="Riddle C."/>
            <person name="Sallet E."/>
            <person name="Samain S."/>
            <person name="Samson N."/>
            <person name="Sanders I."/>
            <person name="Saurat O."/>
            <person name="Scarpelli C."/>
            <person name="Schiex T."/>
            <person name="Segurens B."/>
            <person name="Severin A.J."/>
            <person name="Sherrier D.J."/>
            <person name="Shi R."/>
            <person name="Sims S."/>
            <person name="Singer S.R."/>
            <person name="Sinharoy S."/>
            <person name="Sterck L."/>
            <person name="Viollet A."/>
            <person name="Wang B.B."/>
            <person name="Wang K."/>
            <person name="Wang M."/>
            <person name="Wang X."/>
            <person name="Warfsmann J."/>
            <person name="Weissenbach J."/>
            <person name="White D.D."/>
            <person name="White J.D."/>
            <person name="Wiley G.B."/>
            <person name="Wincker P."/>
            <person name="Xing Y."/>
            <person name="Yang L."/>
            <person name="Yao Z."/>
            <person name="Ying F."/>
            <person name="Zhai J."/>
            <person name="Zhou L."/>
            <person name="Zuber A."/>
            <person name="Denarie J."/>
            <person name="Dixon R.A."/>
            <person name="May G.D."/>
            <person name="Schwartz D.C."/>
            <person name="Rogers J."/>
            <person name="Quetier F."/>
            <person name="Town C.D."/>
            <person name="Roe B.A."/>
        </authorList>
    </citation>
    <scope>NUCLEOTIDE SEQUENCE [LARGE SCALE GENOMIC DNA]</scope>
    <source>
        <strain evidence="2">A17</strain>
        <strain evidence="3 4">cv. Jemalong A17</strain>
    </source>
</reference>
<gene>
    <name evidence="2" type="ordered locus">MTR_1g112810</name>
</gene>
<evidence type="ECO:0000313" key="4">
    <source>
        <dbReference type="Proteomes" id="UP000002051"/>
    </source>
</evidence>
<dbReference type="EMBL" id="CM001217">
    <property type="protein sequence ID" value="KEH44376.1"/>
    <property type="molecule type" value="Genomic_DNA"/>
</dbReference>
<dbReference type="AlphaFoldDB" id="A0A072VRU7"/>
<dbReference type="PANTHER" id="PTHR45717">
    <property type="entry name" value="OS12G0527900 PROTEIN"/>
    <property type="match status" value="1"/>
</dbReference>
<dbReference type="Proteomes" id="UP000002051">
    <property type="component" value="Unassembled WGS sequence"/>
</dbReference>
<dbReference type="InterPro" id="IPR011990">
    <property type="entry name" value="TPR-like_helical_dom_sf"/>
</dbReference>
<reference evidence="3" key="3">
    <citation type="submission" date="2015-04" db="UniProtKB">
        <authorList>
            <consortium name="EnsemblPlants"/>
        </authorList>
    </citation>
    <scope>IDENTIFICATION</scope>
    <source>
        <strain evidence="3">cv. Jemalong A17</strain>
    </source>
</reference>
<reference evidence="2 4" key="2">
    <citation type="journal article" date="2014" name="BMC Genomics">
        <title>An improved genome release (version Mt4.0) for the model legume Medicago truncatula.</title>
        <authorList>
            <person name="Tang H."/>
            <person name="Krishnakumar V."/>
            <person name="Bidwell S."/>
            <person name="Rosen B."/>
            <person name="Chan A."/>
            <person name="Zhou S."/>
            <person name="Gentzbittel L."/>
            <person name="Childs K.L."/>
            <person name="Yandell M."/>
            <person name="Gundlach H."/>
            <person name="Mayer K.F."/>
            <person name="Schwartz D.C."/>
            <person name="Town C.D."/>
        </authorList>
    </citation>
    <scope>GENOME REANNOTATION</scope>
    <source>
        <strain evidence="2">A17</strain>
        <strain evidence="3 4">cv. Jemalong A17</strain>
    </source>
</reference>
<evidence type="ECO:0000313" key="2">
    <source>
        <dbReference type="EMBL" id="KEH44376.1"/>
    </source>
</evidence>
<dbReference type="HOGENOM" id="CLU_1333689_0_0_1"/>
<dbReference type="PANTHER" id="PTHR45717:SF15">
    <property type="entry name" value="AGL218WP"/>
    <property type="match status" value="1"/>
</dbReference>
<proteinExistence type="inferred from homology"/>